<dbReference type="PANTHER" id="PTHR48101:SF1">
    <property type="entry name" value="METHYLMALONYL-COA MUTASE, LARGE SUBUNIT"/>
    <property type="match status" value="1"/>
</dbReference>
<dbReference type="GO" id="GO:0016866">
    <property type="term" value="F:intramolecular transferase activity"/>
    <property type="evidence" value="ECO:0007669"/>
    <property type="project" value="InterPro"/>
</dbReference>
<dbReference type="InterPro" id="IPR016176">
    <property type="entry name" value="Cbl-dep_enz_cat"/>
</dbReference>
<dbReference type="SUPFAM" id="SSF52242">
    <property type="entry name" value="Cobalamin (vitamin B12)-binding domain"/>
    <property type="match status" value="1"/>
</dbReference>
<dbReference type="Gene3D" id="3.20.20.240">
    <property type="entry name" value="Methylmalonyl-CoA mutase"/>
    <property type="match status" value="1"/>
</dbReference>
<evidence type="ECO:0000256" key="5">
    <source>
        <dbReference type="ARBA" id="ARBA00023285"/>
    </source>
</evidence>
<keyword evidence="4" id="KW-0413">Isomerase</keyword>
<dbReference type="GO" id="GO:0046872">
    <property type="term" value="F:metal ion binding"/>
    <property type="evidence" value="ECO:0007669"/>
    <property type="project" value="InterPro"/>
</dbReference>
<protein>
    <submittedName>
        <fullName evidence="7">Methylmalonyl-CoA mutase</fullName>
    </submittedName>
</protein>
<accession>A0A919WF22</accession>
<evidence type="ECO:0000259" key="6">
    <source>
        <dbReference type="Pfam" id="PF01642"/>
    </source>
</evidence>
<feature type="domain" description="Methylmalonyl-CoA mutase alpha/beta chain catalytic" evidence="6">
    <location>
        <begin position="34"/>
        <end position="106"/>
    </location>
</feature>
<evidence type="ECO:0000256" key="2">
    <source>
        <dbReference type="ARBA" id="ARBA00008465"/>
    </source>
</evidence>
<name>A0A919WF22_9BACI</name>
<dbReference type="GO" id="GO:0031419">
    <property type="term" value="F:cobalamin binding"/>
    <property type="evidence" value="ECO:0007669"/>
    <property type="project" value="UniProtKB-KW"/>
</dbReference>
<gene>
    <name evidence="7" type="primary">mcm2</name>
    <name evidence="7" type="ORF">J27TS8_06020</name>
</gene>
<dbReference type="Pfam" id="PF01642">
    <property type="entry name" value="MM_CoA_mutase"/>
    <property type="match status" value="2"/>
</dbReference>
<dbReference type="CDD" id="cd03677">
    <property type="entry name" value="MM_CoA_mutase_beta"/>
    <property type="match status" value="1"/>
</dbReference>
<dbReference type="PANTHER" id="PTHR48101">
    <property type="entry name" value="METHYLMALONYL-COA MUTASE, MITOCHONDRIAL-RELATED"/>
    <property type="match status" value="1"/>
</dbReference>
<evidence type="ECO:0000256" key="4">
    <source>
        <dbReference type="ARBA" id="ARBA00023235"/>
    </source>
</evidence>
<sequence>MREQSFPKVSIKNWVEKSEQSMKGKKIESLEKDTYEQIRLKPLYMQNDQEEVSQFPAQSDFRRGAYSLGYLSNQWKVAQKLTIDKNLNEQLYKAISKGQTALSFEINESVLAKVEELEEELLRYPFSINAKEYHHEFLKKIQSLPHSGKCYGYIGIDPVALLAEKGIDRIEEGYQQMFEAINNSLTSLPRIRTILVDTVPYHNGGAHAVQELAIAISTGVQHIEKLAEFGLSIKTLVSKIVFQFSIGANFFMELAKLRAARVLWDMVTKAYGVDEEERGMIISATTSRFTKTLYDPYVNMLRAGSEAFAAVLGGIQYLHVSPFNEPEGKETAFSDRIARNTQLILRDESHLAKTIDPAGGSWYVESLTTELVEKAWELFLAIDEKGGIVEVLKQGWIQTEIAKVRKRREEAIATRQQAIVGTNKYVDLQGESLKNVQVSGVQHRAEFPPIPQGRLSESYEELRFSAQKLKKQGVDLAVGLLTLGELKSHKLRTDFANGFLAPAGIEGKMSTEIHAITHALEFVRETGYKHYCLCGSNEQYASFGIELAQNIKTAFPRVHLYVVGLPEERESWEKVGIAGFIHLKSNCYQTLATILADLEVGIDD</sequence>
<dbReference type="InterPro" id="IPR036724">
    <property type="entry name" value="Cobalamin-bd_sf"/>
</dbReference>
<comment type="similarity">
    <text evidence="2">Belongs to the methylmalonyl-CoA mutase family.</text>
</comment>
<evidence type="ECO:0000313" key="8">
    <source>
        <dbReference type="Proteomes" id="UP000682111"/>
    </source>
</evidence>
<dbReference type="Gene3D" id="3.40.50.280">
    <property type="entry name" value="Cobalamin-binding domain"/>
    <property type="match status" value="1"/>
</dbReference>
<dbReference type="InterPro" id="IPR006099">
    <property type="entry name" value="MeMalonylCoA_mutase_a/b_cat"/>
</dbReference>
<dbReference type="AlphaFoldDB" id="A0A919WF22"/>
<feature type="domain" description="Methylmalonyl-CoA mutase alpha/beta chain catalytic" evidence="6">
    <location>
        <begin position="169"/>
        <end position="437"/>
    </location>
</feature>
<keyword evidence="8" id="KW-1185">Reference proteome</keyword>
<dbReference type="SUPFAM" id="SSF51703">
    <property type="entry name" value="Cobalamin (vitamin B12)-dependent enzymes"/>
    <property type="match status" value="1"/>
</dbReference>
<dbReference type="Proteomes" id="UP000682111">
    <property type="component" value="Unassembled WGS sequence"/>
</dbReference>
<evidence type="ECO:0000256" key="3">
    <source>
        <dbReference type="ARBA" id="ARBA00022628"/>
    </source>
</evidence>
<organism evidence="7 8">
    <name type="scientific">Robertmurraya siralis</name>
    <dbReference type="NCBI Taxonomy" id="77777"/>
    <lineage>
        <taxon>Bacteria</taxon>
        <taxon>Bacillati</taxon>
        <taxon>Bacillota</taxon>
        <taxon>Bacilli</taxon>
        <taxon>Bacillales</taxon>
        <taxon>Bacillaceae</taxon>
        <taxon>Robertmurraya</taxon>
    </lineage>
</organism>
<comment type="cofactor">
    <cofactor evidence="1">
        <name>adenosylcob(III)alamin</name>
        <dbReference type="ChEBI" id="CHEBI:18408"/>
    </cofactor>
</comment>
<reference evidence="7" key="1">
    <citation type="submission" date="2021-03" db="EMBL/GenBank/DDBJ databases">
        <title>Antimicrobial resistance genes in bacteria isolated from Japanese honey, and their potential for conferring macrolide and lincosamide resistance in the American foulbrood pathogen Paenibacillus larvae.</title>
        <authorList>
            <person name="Okamoto M."/>
            <person name="Kumagai M."/>
            <person name="Kanamori H."/>
            <person name="Takamatsu D."/>
        </authorList>
    </citation>
    <scope>NUCLEOTIDE SEQUENCE</scope>
    <source>
        <strain evidence="7">J27TS8</strain>
    </source>
</reference>
<comment type="caution">
    <text evidence="7">The sequence shown here is derived from an EMBL/GenBank/DDBJ whole genome shotgun (WGS) entry which is preliminary data.</text>
</comment>
<dbReference type="EMBL" id="BORC01000001">
    <property type="protein sequence ID" value="GIN60609.1"/>
    <property type="molecule type" value="Genomic_DNA"/>
</dbReference>
<dbReference type="RefSeq" id="WP_212933214.1">
    <property type="nucleotide sequence ID" value="NZ_BORC01000001.1"/>
</dbReference>
<proteinExistence type="inferred from homology"/>
<evidence type="ECO:0000256" key="1">
    <source>
        <dbReference type="ARBA" id="ARBA00001922"/>
    </source>
</evidence>
<evidence type="ECO:0000313" key="7">
    <source>
        <dbReference type="EMBL" id="GIN60609.1"/>
    </source>
</evidence>
<keyword evidence="5" id="KW-0170">Cobalt</keyword>
<keyword evidence="3" id="KW-0846">Cobalamin</keyword>